<dbReference type="Proteomes" id="UP000281553">
    <property type="component" value="Unassembled WGS sequence"/>
</dbReference>
<evidence type="ECO:0000313" key="2">
    <source>
        <dbReference type="EMBL" id="VDN34506.1"/>
    </source>
</evidence>
<keyword evidence="1" id="KW-0812">Transmembrane</keyword>
<keyword evidence="1" id="KW-1133">Transmembrane helix</keyword>
<name>A0A3P7QUE1_DIBLA</name>
<feature type="transmembrane region" description="Helical" evidence="1">
    <location>
        <begin position="36"/>
        <end position="57"/>
    </location>
</feature>
<dbReference type="AlphaFoldDB" id="A0A3P7QUE1"/>
<keyword evidence="1" id="KW-0472">Membrane</keyword>
<gene>
    <name evidence="2" type="ORF">DILT_LOCUS16521</name>
</gene>
<keyword evidence="3" id="KW-1185">Reference proteome</keyword>
<sequence length="69" mass="7544">MVFDGEKGVVDDTQVRVSAHVTAYDCVQEVPKDNTIAIAVGVCFAILIVLAIIVFLIGNRRRAHGYQNI</sequence>
<evidence type="ECO:0000256" key="1">
    <source>
        <dbReference type="SAM" id="Phobius"/>
    </source>
</evidence>
<protein>
    <submittedName>
        <fullName evidence="2">Uncharacterized protein</fullName>
    </submittedName>
</protein>
<accession>A0A3P7QUE1</accession>
<organism evidence="2 3">
    <name type="scientific">Dibothriocephalus latus</name>
    <name type="common">Fish tapeworm</name>
    <name type="synonym">Diphyllobothrium latum</name>
    <dbReference type="NCBI Taxonomy" id="60516"/>
    <lineage>
        <taxon>Eukaryota</taxon>
        <taxon>Metazoa</taxon>
        <taxon>Spiralia</taxon>
        <taxon>Lophotrochozoa</taxon>
        <taxon>Platyhelminthes</taxon>
        <taxon>Cestoda</taxon>
        <taxon>Eucestoda</taxon>
        <taxon>Diphyllobothriidea</taxon>
        <taxon>Diphyllobothriidae</taxon>
        <taxon>Dibothriocephalus</taxon>
    </lineage>
</organism>
<evidence type="ECO:0000313" key="3">
    <source>
        <dbReference type="Proteomes" id="UP000281553"/>
    </source>
</evidence>
<proteinExistence type="predicted"/>
<dbReference type="EMBL" id="UYRU01085398">
    <property type="protein sequence ID" value="VDN34506.1"/>
    <property type="molecule type" value="Genomic_DNA"/>
</dbReference>
<reference evidence="2 3" key="1">
    <citation type="submission" date="2018-11" db="EMBL/GenBank/DDBJ databases">
        <authorList>
            <consortium name="Pathogen Informatics"/>
        </authorList>
    </citation>
    <scope>NUCLEOTIDE SEQUENCE [LARGE SCALE GENOMIC DNA]</scope>
</reference>